<dbReference type="PROSITE" id="PS00061">
    <property type="entry name" value="ADH_SHORT"/>
    <property type="match status" value="1"/>
</dbReference>
<keyword evidence="2" id="KW-0560">Oxidoreductase</keyword>
<sequence length="277" mass="28480">MRYLITGAGSGIGRAVARLAVTRAEAGETIGLALVDRNQEALDEVAEELTALGARCVTVVADLADTEAPGRAVQVAQNELGALDAVISNAGTIAAGPLADLDVDAFQRNFAINTQATWLLAQAARPTLRETRGALVATASMSAQHPTPPLGAYSASKAALVMLVRQLALEWGPDGIRCNCVSPGPTDTGLTRQSFGAGVNDTARANRAYREALIPLRKIGGPEEVAEAIIFLASPRASQITGVDLLVDGGLSLSLMPVAAGISGYVPNSAATDERGV</sequence>
<evidence type="ECO:0000313" key="4">
    <source>
        <dbReference type="EMBL" id="TCB97228.1"/>
    </source>
</evidence>
<name>A0A4R0GP24_9ACTN</name>
<evidence type="ECO:0000313" key="5">
    <source>
        <dbReference type="Proteomes" id="UP000292274"/>
    </source>
</evidence>
<reference evidence="4 5" key="1">
    <citation type="submission" date="2019-02" db="EMBL/GenBank/DDBJ databases">
        <title>Jishengella sp. nov., isolated from a root of Zingiber montanum.</title>
        <authorList>
            <person name="Kuncharoen N."/>
            <person name="Kudo T."/>
            <person name="Masahiro Y."/>
            <person name="Ohkuma M."/>
            <person name="Tanasupawat S."/>
        </authorList>
    </citation>
    <scope>NUCLEOTIDE SEQUENCE [LARGE SCALE GENOMIC DNA]</scope>
    <source>
        <strain evidence="4 5">PLAI 1-1</strain>
    </source>
</reference>
<dbReference type="PANTHER" id="PTHR43975:SF2">
    <property type="entry name" value="EG:BACR7A4.14 PROTEIN-RELATED"/>
    <property type="match status" value="1"/>
</dbReference>
<gene>
    <name evidence="4" type="ORF">E0H26_13230</name>
</gene>
<dbReference type="PRINTS" id="PR00081">
    <property type="entry name" value="GDHRDH"/>
</dbReference>
<dbReference type="PANTHER" id="PTHR43975">
    <property type="entry name" value="ZGC:101858"/>
    <property type="match status" value="1"/>
</dbReference>
<dbReference type="InterPro" id="IPR020904">
    <property type="entry name" value="Sc_DH/Rdtase_CS"/>
</dbReference>
<proteinExistence type="inferred from homology"/>
<dbReference type="SMART" id="SM00822">
    <property type="entry name" value="PKS_KR"/>
    <property type="match status" value="1"/>
</dbReference>
<feature type="domain" description="Ketoreductase" evidence="3">
    <location>
        <begin position="1"/>
        <end position="188"/>
    </location>
</feature>
<dbReference type="Pfam" id="PF13561">
    <property type="entry name" value="adh_short_C2"/>
    <property type="match status" value="1"/>
</dbReference>
<evidence type="ECO:0000259" key="3">
    <source>
        <dbReference type="SMART" id="SM00822"/>
    </source>
</evidence>
<dbReference type="OrthoDB" id="9803333at2"/>
<dbReference type="FunFam" id="3.40.50.720:FF:000084">
    <property type="entry name" value="Short-chain dehydrogenase reductase"/>
    <property type="match status" value="1"/>
</dbReference>
<keyword evidence="5" id="KW-1185">Reference proteome</keyword>
<evidence type="ECO:0000256" key="1">
    <source>
        <dbReference type="ARBA" id="ARBA00006484"/>
    </source>
</evidence>
<accession>A0A4R0GP24</accession>
<comment type="caution">
    <text evidence="4">The sequence shown here is derived from an EMBL/GenBank/DDBJ whole genome shotgun (WGS) entry which is preliminary data.</text>
</comment>
<dbReference type="GO" id="GO:0016491">
    <property type="term" value="F:oxidoreductase activity"/>
    <property type="evidence" value="ECO:0007669"/>
    <property type="project" value="UniProtKB-KW"/>
</dbReference>
<dbReference type="AlphaFoldDB" id="A0A4R0GP24"/>
<evidence type="ECO:0000256" key="2">
    <source>
        <dbReference type="ARBA" id="ARBA00023002"/>
    </source>
</evidence>
<dbReference type="CDD" id="cd05233">
    <property type="entry name" value="SDR_c"/>
    <property type="match status" value="1"/>
</dbReference>
<comment type="similarity">
    <text evidence="1">Belongs to the short-chain dehydrogenases/reductases (SDR) family.</text>
</comment>
<dbReference type="Gene3D" id="3.40.50.720">
    <property type="entry name" value="NAD(P)-binding Rossmann-like Domain"/>
    <property type="match status" value="1"/>
</dbReference>
<dbReference type="Proteomes" id="UP000292274">
    <property type="component" value="Unassembled WGS sequence"/>
</dbReference>
<dbReference type="PRINTS" id="PR00080">
    <property type="entry name" value="SDRFAMILY"/>
</dbReference>
<dbReference type="EMBL" id="SJJR01000007">
    <property type="protein sequence ID" value="TCB97228.1"/>
    <property type="molecule type" value="Genomic_DNA"/>
</dbReference>
<dbReference type="InterPro" id="IPR057326">
    <property type="entry name" value="KR_dom"/>
</dbReference>
<protein>
    <submittedName>
        <fullName evidence="4">SDR family oxidoreductase</fullName>
    </submittedName>
</protein>
<dbReference type="InterPro" id="IPR036291">
    <property type="entry name" value="NAD(P)-bd_dom_sf"/>
</dbReference>
<dbReference type="RefSeq" id="WP_131303896.1">
    <property type="nucleotide sequence ID" value="NZ_SJJR01000007.1"/>
</dbReference>
<dbReference type="SUPFAM" id="SSF51735">
    <property type="entry name" value="NAD(P)-binding Rossmann-fold domains"/>
    <property type="match status" value="1"/>
</dbReference>
<organism evidence="4 5">
    <name type="scientific">Micromonospora zingiberis</name>
    <dbReference type="NCBI Taxonomy" id="2053011"/>
    <lineage>
        <taxon>Bacteria</taxon>
        <taxon>Bacillati</taxon>
        <taxon>Actinomycetota</taxon>
        <taxon>Actinomycetes</taxon>
        <taxon>Micromonosporales</taxon>
        <taxon>Micromonosporaceae</taxon>
        <taxon>Micromonospora</taxon>
    </lineage>
</organism>
<dbReference type="InterPro" id="IPR002347">
    <property type="entry name" value="SDR_fam"/>
</dbReference>